<reference evidence="2 3" key="1">
    <citation type="submission" date="2022-07" db="EMBL/GenBank/DDBJ databases">
        <title>Characterization of plant growth promoting rhizobacteria (PGPR) for use as bioinoculants in agriculture.</title>
        <authorList>
            <person name="Hassen A.I."/>
            <person name="Pierneef R."/>
        </authorList>
    </citation>
    <scope>NUCLEOTIDE SEQUENCE [LARGE SCALE GENOMIC DNA]</scope>
    <source>
        <strain evidence="2 3">SARCC-3054</strain>
    </source>
</reference>
<dbReference type="Gene3D" id="2.60.40.1080">
    <property type="match status" value="1"/>
</dbReference>
<dbReference type="Pfam" id="PF02368">
    <property type="entry name" value="Big_2"/>
    <property type="match status" value="1"/>
</dbReference>
<dbReference type="Proteomes" id="UP001207830">
    <property type="component" value="Unassembled WGS sequence"/>
</dbReference>
<dbReference type="EMBL" id="JANIGP010000008">
    <property type="protein sequence ID" value="MCY0109226.1"/>
    <property type="molecule type" value="Genomic_DNA"/>
</dbReference>
<evidence type="ECO:0000313" key="3">
    <source>
        <dbReference type="Proteomes" id="UP001207830"/>
    </source>
</evidence>
<accession>A0ABT3YUR0</accession>
<keyword evidence="3" id="KW-1185">Reference proteome</keyword>
<evidence type="ECO:0000259" key="1">
    <source>
        <dbReference type="Pfam" id="PF02368"/>
    </source>
</evidence>
<organism evidence="2 3">
    <name type="scientific">Pseudomonas monsensis</name>
    <dbReference type="NCBI Taxonomy" id="2745509"/>
    <lineage>
        <taxon>Bacteria</taxon>
        <taxon>Pseudomonadati</taxon>
        <taxon>Pseudomonadota</taxon>
        <taxon>Gammaproteobacteria</taxon>
        <taxon>Pseudomonadales</taxon>
        <taxon>Pseudomonadaceae</taxon>
        <taxon>Pseudomonas</taxon>
    </lineage>
</organism>
<sequence length="625" mass="68232">MNVDIQSSTLNELFVLYPVIVQGWVTPVKPDGIAHGGIPKALYDGQPQGLECLVDPWREPQLRNLTMAADDRVDLYVNDNPTPVAGKTVLPGEEQQRIRLYLPHGNLNQGVNRLYYVVTRVGGNADTSLDLFVLYHLRIAEGLDLVIPADVLRDGVSADRAAQGVEFGFSYNNRRNFDRIEFLLGDTTIRFDVPEGSAPITHTLFTDDFQKAGDNPSAVAEFYVIDQLGNRSKSPEKRLDIHLGAVTHPVPRLTSVMDATDIEIPQAGQTFSTALTLKGTASKDQQVEIFDGSGSSAVSKGKANANAITGEWVLPITVPEGARRLYAKALYPVSPVYSNVRTLTVIALLVPTITKATGSPSGNEIVKDGFTPETSIVLEGRASQNQRVQLFNGASPIGPEVPVETNGSWSRLLSGLDMTRHVFSAQALYGDRIKSDPFALTVVERLVVEPSEMKLDGVKWVQNYGWPTRDVPGNTATRTVQGGARPYNYQSLDTTTATVDSNGKVTGLKNGRTQIRVTDGTLQAVTYDVHVSNVSRVEYANFTGAVRDGIQWITSVGGSVQFNTTTYFANLVANFNGPIPVRPVIGLANETQAWELLYVFNEYVTYPVDLDFQNPNFIAMAIIPT</sequence>
<feature type="domain" description="BIG2" evidence="1">
    <location>
        <begin position="487"/>
        <end position="523"/>
    </location>
</feature>
<dbReference type="SUPFAM" id="SSF49373">
    <property type="entry name" value="Invasin/intimin cell-adhesion fragments"/>
    <property type="match status" value="1"/>
</dbReference>
<name>A0ABT3YUR0_9PSED</name>
<dbReference type="RefSeq" id="WP_267801654.1">
    <property type="nucleotide sequence ID" value="NZ_JANIGP010000008.1"/>
</dbReference>
<evidence type="ECO:0000313" key="2">
    <source>
        <dbReference type="EMBL" id="MCY0109226.1"/>
    </source>
</evidence>
<comment type="caution">
    <text evidence="2">The sequence shown here is derived from an EMBL/GenBank/DDBJ whole genome shotgun (WGS) entry which is preliminary data.</text>
</comment>
<dbReference type="InterPro" id="IPR008964">
    <property type="entry name" value="Invasin/intimin_cell_adhesion"/>
</dbReference>
<proteinExistence type="predicted"/>
<protein>
    <submittedName>
        <fullName evidence="2">Ig-like domain-containing protein</fullName>
    </submittedName>
</protein>
<gene>
    <name evidence="2" type="ORF">NQF78_12930</name>
</gene>
<dbReference type="InterPro" id="IPR003343">
    <property type="entry name" value="Big_2"/>
</dbReference>